<evidence type="ECO:0008006" key="3">
    <source>
        <dbReference type="Google" id="ProtNLM"/>
    </source>
</evidence>
<feature type="chain" id="PRO_5026739392" description="Oxidoreductase molybdopterin-binding domain-containing protein" evidence="1">
    <location>
        <begin position="26"/>
        <end position="170"/>
    </location>
</feature>
<dbReference type="SUPFAM" id="SSF56524">
    <property type="entry name" value="Oxidoreductase molybdopterin-binding domain"/>
    <property type="match status" value="1"/>
</dbReference>
<gene>
    <name evidence="2" type="ORF">AVDCRST_MAG15-1035</name>
</gene>
<keyword evidence="1" id="KW-0732">Signal</keyword>
<accession>A0A6J4P1S4</accession>
<dbReference type="AlphaFoldDB" id="A0A6J4P1S4"/>
<protein>
    <recommendedName>
        <fullName evidence="3">Oxidoreductase molybdopterin-binding domain-containing protein</fullName>
    </recommendedName>
</protein>
<name>A0A6J4P1S4_9RHOB</name>
<evidence type="ECO:0000256" key="1">
    <source>
        <dbReference type="SAM" id="SignalP"/>
    </source>
</evidence>
<evidence type="ECO:0000313" key="2">
    <source>
        <dbReference type="EMBL" id="CAA9401312.1"/>
    </source>
</evidence>
<feature type="signal peptide" evidence="1">
    <location>
        <begin position="1"/>
        <end position="25"/>
    </location>
</feature>
<organism evidence="2">
    <name type="scientific">uncultured Rubellimicrobium sp</name>
    <dbReference type="NCBI Taxonomy" id="543078"/>
    <lineage>
        <taxon>Bacteria</taxon>
        <taxon>Pseudomonadati</taxon>
        <taxon>Pseudomonadota</taxon>
        <taxon>Alphaproteobacteria</taxon>
        <taxon>Rhodobacterales</taxon>
        <taxon>Roseobacteraceae</taxon>
        <taxon>Rubellimicrobium</taxon>
        <taxon>environmental samples</taxon>
    </lineage>
</organism>
<dbReference type="Gene3D" id="3.90.420.10">
    <property type="entry name" value="Oxidoreductase, molybdopterin-binding domain"/>
    <property type="match status" value="1"/>
</dbReference>
<sequence length="170" mass="18605">MSFLSRSFPAILTCGLLGLPLAAQSLPAPEGEPLLTVTGNIGLTNQGDAAVFDQTMLEAMDPVIITTSTIWTEGVQTFTGVPLAQLVELLGAEGEVMMATAINDYTVEIPREDWVENGPVVAFLNNGEPMSIRDKGPLWIIYPYDDNPDYQTEVIYSRSIWQLDQIHFGD</sequence>
<reference evidence="2" key="1">
    <citation type="submission" date="2020-02" db="EMBL/GenBank/DDBJ databases">
        <authorList>
            <person name="Meier V. D."/>
        </authorList>
    </citation>
    <scope>NUCLEOTIDE SEQUENCE</scope>
    <source>
        <strain evidence="2">AVDCRST_MAG15</strain>
    </source>
</reference>
<dbReference type="InterPro" id="IPR036374">
    <property type="entry name" value="OxRdtase_Mopterin-bd_sf"/>
</dbReference>
<dbReference type="EMBL" id="CADCUU010000139">
    <property type="protein sequence ID" value="CAA9401312.1"/>
    <property type="molecule type" value="Genomic_DNA"/>
</dbReference>
<proteinExistence type="predicted"/>